<evidence type="ECO:0000256" key="7">
    <source>
        <dbReference type="RuleBase" id="RU000461"/>
    </source>
</evidence>
<dbReference type="InterPro" id="IPR002397">
    <property type="entry name" value="Cyt_P450_B"/>
</dbReference>
<proteinExistence type="inferred from homology"/>
<dbReference type="Proteomes" id="UP000656042">
    <property type="component" value="Unassembled WGS sequence"/>
</dbReference>
<dbReference type="InterPro" id="IPR001128">
    <property type="entry name" value="Cyt_P450"/>
</dbReference>
<dbReference type="InterPro" id="IPR017972">
    <property type="entry name" value="Cyt_P450_CS"/>
</dbReference>
<keyword evidence="6 7" id="KW-0503">Monooxygenase</keyword>
<dbReference type="PANTHER" id="PTHR46696">
    <property type="entry name" value="P450, PUTATIVE (EUROFUNG)-RELATED"/>
    <property type="match status" value="1"/>
</dbReference>
<dbReference type="Pfam" id="PF00067">
    <property type="entry name" value="p450"/>
    <property type="match status" value="1"/>
</dbReference>
<keyword evidence="5 7" id="KW-0408">Iron</keyword>
<reference evidence="8" key="1">
    <citation type="journal article" date="2014" name="Int. J. Syst. Evol. Microbiol.">
        <title>Complete genome sequence of Corynebacterium casei LMG S-19264T (=DSM 44701T), isolated from a smear-ripened cheese.</title>
        <authorList>
            <consortium name="US DOE Joint Genome Institute (JGI-PGF)"/>
            <person name="Walter F."/>
            <person name="Albersmeier A."/>
            <person name="Kalinowski J."/>
            <person name="Ruckert C."/>
        </authorList>
    </citation>
    <scope>NUCLEOTIDE SEQUENCE</scope>
    <source>
        <strain evidence="8">CGMCC 4.7299</strain>
    </source>
</reference>
<dbReference type="GO" id="GO:0020037">
    <property type="term" value="F:heme binding"/>
    <property type="evidence" value="ECO:0007669"/>
    <property type="project" value="InterPro"/>
</dbReference>
<evidence type="ECO:0000256" key="2">
    <source>
        <dbReference type="ARBA" id="ARBA00022617"/>
    </source>
</evidence>
<accession>A0A8J3BW21</accession>
<comment type="caution">
    <text evidence="8">The sequence shown here is derived from an EMBL/GenBank/DDBJ whole genome shotgun (WGS) entry which is preliminary data.</text>
</comment>
<evidence type="ECO:0000256" key="4">
    <source>
        <dbReference type="ARBA" id="ARBA00023002"/>
    </source>
</evidence>
<keyword evidence="2 7" id="KW-0349">Heme</keyword>
<keyword evidence="3 7" id="KW-0479">Metal-binding</keyword>
<protein>
    <submittedName>
        <fullName evidence="8">Cytochrome P450 hydroxylase</fullName>
    </submittedName>
</protein>
<dbReference type="PANTHER" id="PTHR46696:SF1">
    <property type="entry name" value="CYTOCHROME P450 YJIB-RELATED"/>
    <property type="match status" value="1"/>
</dbReference>
<dbReference type="PROSITE" id="PS00086">
    <property type="entry name" value="CYTOCHROME_P450"/>
    <property type="match status" value="1"/>
</dbReference>
<evidence type="ECO:0000313" key="8">
    <source>
        <dbReference type="EMBL" id="GGK72646.1"/>
    </source>
</evidence>
<dbReference type="AlphaFoldDB" id="A0A8J3BW21"/>
<dbReference type="RefSeq" id="WP_189077182.1">
    <property type="nucleotide sequence ID" value="NZ_BMMX01000001.1"/>
</dbReference>
<evidence type="ECO:0000256" key="3">
    <source>
        <dbReference type="ARBA" id="ARBA00022723"/>
    </source>
</evidence>
<gene>
    <name evidence="8" type="ORF">GCM10012284_03040</name>
</gene>
<dbReference type="EMBL" id="BMMX01000001">
    <property type="protein sequence ID" value="GGK72646.1"/>
    <property type="molecule type" value="Genomic_DNA"/>
</dbReference>
<dbReference type="GO" id="GO:0005506">
    <property type="term" value="F:iron ion binding"/>
    <property type="evidence" value="ECO:0007669"/>
    <property type="project" value="InterPro"/>
</dbReference>
<dbReference type="InterPro" id="IPR036396">
    <property type="entry name" value="Cyt_P450_sf"/>
</dbReference>
<sequence length="399" mass="43181">MKWVELARRLGRDDGAGDPDPHPTLAWLRATSPIFRLPGPGGADSGGHWLITSYDLARQCLNDPRLSFDPRNAAVPQNAPGHTPYVLAKDPPEHTVLRGMVKAAFSPGSVARLRERVAEVCARTVDTFADRERFDLFADYALPIPELVAYEFFGIAPEDRLPLGRATELSLVIALREQYAGGPATDEMHAYVARVADRTSPEADGLVGAALRAAGRGEATQETVLGLLYLLFATGQLSTAPFIAATLTRALQHRPIPSRPTGAQDWRPLINEVLRLDSPVQTSMPRFALQDLILGGERVAKGEAVFISVAAANRDPETFPGPDELRPDRRNQSHLAFGFGVHFCVGAPLARMEAEIAVDTLFRRLPAVRLAVPPDDLVFGWGPLLRCATAVPATATAAD</sequence>
<evidence type="ECO:0000256" key="1">
    <source>
        <dbReference type="ARBA" id="ARBA00010617"/>
    </source>
</evidence>
<organism evidence="8 9">
    <name type="scientific">Mangrovihabitans endophyticus</name>
    <dbReference type="NCBI Taxonomy" id="1751298"/>
    <lineage>
        <taxon>Bacteria</taxon>
        <taxon>Bacillati</taxon>
        <taxon>Actinomycetota</taxon>
        <taxon>Actinomycetes</taxon>
        <taxon>Micromonosporales</taxon>
        <taxon>Micromonosporaceae</taxon>
        <taxon>Mangrovihabitans</taxon>
    </lineage>
</organism>
<reference evidence="8" key="2">
    <citation type="submission" date="2020-09" db="EMBL/GenBank/DDBJ databases">
        <authorList>
            <person name="Sun Q."/>
            <person name="Zhou Y."/>
        </authorList>
    </citation>
    <scope>NUCLEOTIDE SEQUENCE</scope>
    <source>
        <strain evidence="8">CGMCC 4.7299</strain>
    </source>
</reference>
<keyword evidence="9" id="KW-1185">Reference proteome</keyword>
<evidence type="ECO:0000256" key="6">
    <source>
        <dbReference type="ARBA" id="ARBA00023033"/>
    </source>
</evidence>
<name>A0A8J3BW21_9ACTN</name>
<dbReference type="FunFam" id="1.10.630.10:FF:000018">
    <property type="entry name" value="Cytochrome P450 monooxygenase"/>
    <property type="match status" value="1"/>
</dbReference>
<keyword evidence="4 7" id="KW-0560">Oxidoreductase</keyword>
<comment type="similarity">
    <text evidence="1 7">Belongs to the cytochrome P450 family.</text>
</comment>
<dbReference type="GO" id="GO:0004497">
    <property type="term" value="F:monooxygenase activity"/>
    <property type="evidence" value="ECO:0007669"/>
    <property type="project" value="UniProtKB-KW"/>
</dbReference>
<dbReference type="GO" id="GO:0017000">
    <property type="term" value="P:antibiotic biosynthetic process"/>
    <property type="evidence" value="ECO:0007669"/>
    <property type="project" value="UniProtKB-ARBA"/>
</dbReference>
<evidence type="ECO:0000256" key="5">
    <source>
        <dbReference type="ARBA" id="ARBA00023004"/>
    </source>
</evidence>
<evidence type="ECO:0000313" key="9">
    <source>
        <dbReference type="Proteomes" id="UP000656042"/>
    </source>
</evidence>
<dbReference type="GO" id="GO:0016705">
    <property type="term" value="F:oxidoreductase activity, acting on paired donors, with incorporation or reduction of molecular oxygen"/>
    <property type="evidence" value="ECO:0007669"/>
    <property type="project" value="InterPro"/>
</dbReference>
<dbReference type="SUPFAM" id="SSF48264">
    <property type="entry name" value="Cytochrome P450"/>
    <property type="match status" value="1"/>
</dbReference>
<dbReference type="Gene3D" id="1.10.630.10">
    <property type="entry name" value="Cytochrome P450"/>
    <property type="match status" value="1"/>
</dbReference>
<dbReference type="PRINTS" id="PR00359">
    <property type="entry name" value="BP450"/>
</dbReference>